<keyword evidence="4" id="KW-1185">Reference proteome</keyword>
<gene>
    <name evidence="3" type="ORF">SAMN04488023_10755</name>
</gene>
<feature type="domain" description="Polyvalent protein metallopeptidase" evidence="2">
    <location>
        <begin position="161"/>
        <end position="285"/>
    </location>
</feature>
<dbReference type="Proteomes" id="UP000199572">
    <property type="component" value="Unassembled WGS sequence"/>
</dbReference>
<dbReference type="EMBL" id="FOGG01000007">
    <property type="protein sequence ID" value="SER31180.1"/>
    <property type="molecule type" value="Genomic_DNA"/>
</dbReference>
<feature type="domain" description="N-terminal" evidence="1">
    <location>
        <begin position="13"/>
        <end position="111"/>
    </location>
</feature>
<evidence type="ECO:0000259" key="2">
    <source>
        <dbReference type="Pfam" id="PF18818"/>
    </source>
</evidence>
<accession>A0A1H9N549</accession>
<dbReference type="Pfam" id="PF18818">
    <property type="entry name" value="MPTase-PolyVal"/>
    <property type="match status" value="1"/>
</dbReference>
<dbReference type="STRING" id="390241.SAMN04488023_10755"/>
<name>A0A1H9N549_9SPHI</name>
<evidence type="ECO:0000259" key="1">
    <source>
        <dbReference type="Pfam" id="PF08401"/>
    </source>
</evidence>
<evidence type="ECO:0000313" key="4">
    <source>
        <dbReference type="Proteomes" id="UP000199572"/>
    </source>
</evidence>
<dbReference type="Pfam" id="PF08401">
    <property type="entry name" value="ArdcN"/>
    <property type="match status" value="1"/>
</dbReference>
<sequence length="403" mass="45922">MMMDKKQSPMHLQVAKLLIEQLKAGTAPWQKPWSAPDKRLEMMPYNFQSGKRYRGINAIHLLLSDRGDPRWMTFKQAEASGLRVARGEKGTLIQFVKTHERKKLRDDQGKQVYNELGEPIMEMVSLPRPIISNAWVFNAEQIQNMPEMSLPTSHLSWDPIERAEMLISNSGADISHQYIDEAYYHIRYDAIVVPKAEQFEHAKGYYATVMHELAHWTGHPSRLDRSKFFQNGLHQYAREELRAEIASMIIGAELGIGNDHGQHVAYLQGWIDILQDNPLEILTASVDAEKIFSFLSSLERKQELTMNVTKEMGEALKSNKSYLSTGDTIHYKGHTYLIQGHLKQGRLRVKQLPSAICFTLSGQDKLYNSLLAVKLNALQQQTSQPIAQSSALVLPTFPLTPKR</sequence>
<organism evidence="3 4">
    <name type="scientific">Pedobacter rhizosphaerae</name>
    <dbReference type="NCBI Taxonomy" id="390241"/>
    <lineage>
        <taxon>Bacteria</taxon>
        <taxon>Pseudomonadati</taxon>
        <taxon>Bacteroidota</taxon>
        <taxon>Sphingobacteriia</taxon>
        <taxon>Sphingobacteriales</taxon>
        <taxon>Sphingobacteriaceae</taxon>
        <taxon>Pedobacter</taxon>
    </lineage>
</organism>
<reference evidence="3 4" key="1">
    <citation type="submission" date="2016-10" db="EMBL/GenBank/DDBJ databases">
        <authorList>
            <person name="de Groot N.N."/>
        </authorList>
    </citation>
    <scope>NUCLEOTIDE SEQUENCE [LARGE SCALE GENOMIC DNA]</scope>
    <source>
        <strain evidence="3 4">DSM 18610</strain>
    </source>
</reference>
<dbReference type="InterPro" id="IPR041459">
    <property type="entry name" value="MPTase-PolyVal"/>
</dbReference>
<evidence type="ECO:0000313" key="3">
    <source>
        <dbReference type="EMBL" id="SER31180.1"/>
    </source>
</evidence>
<dbReference type="InterPro" id="IPR013610">
    <property type="entry name" value="ArdC_N"/>
</dbReference>
<dbReference type="AlphaFoldDB" id="A0A1H9N549"/>
<dbReference type="GO" id="GO:0003697">
    <property type="term" value="F:single-stranded DNA binding"/>
    <property type="evidence" value="ECO:0007669"/>
    <property type="project" value="InterPro"/>
</dbReference>
<proteinExistence type="predicted"/>
<protein>
    <submittedName>
        <fullName evidence="3">Antirestriction protein ArdC</fullName>
    </submittedName>
</protein>